<organism evidence="2 3">
    <name type="scientific">Octadecabacter antarcticus 307</name>
    <dbReference type="NCBI Taxonomy" id="391626"/>
    <lineage>
        <taxon>Bacteria</taxon>
        <taxon>Pseudomonadati</taxon>
        <taxon>Pseudomonadota</taxon>
        <taxon>Alphaproteobacteria</taxon>
        <taxon>Rhodobacterales</taxon>
        <taxon>Roseobacteraceae</taxon>
        <taxon>Octadecabacter</taxon>
    </lineage>
</organism>
<sequence length="106" mass="11682">MPVLVMIHLIIIPRLSILINNQLLVIMLGGIIYALFSLFDPGVSYANASLGTASLSYLFATQILIGMGKATFTVRTGNPFIHFTSYHILGARVAFDTGMYAEIFRR</sequence>
<reference evidence="2 3" key="1">
    <citation type="journal article" date="2013" name="PLoS ONE">
        <title>Poles Apart: Arctic and Antarctic Octadecabacter strains Share High Genome Plasticity and a New Type of Xanthorhodopsin.</title>
        <authorList>
            <person name="Vollmers J."/>
            <person name="Voget S."/>
            <person name="Dietrich S."/>
            <person name="Gollnow K."/>
            <person name="Smits M."/>
            <person name="Meyer K."/>
            <person name="Brinkhoff T."/>
            <person name="Simon M."/>
            <person name="Daniel R."/>
        </authorList>
    </citation>
    <scope>NUCLEOTIDE SEQUENCE [LARGE SCALE GENOMIC DNA]</scope>
    <source>
        <strain evidence="2 3">307</strain>
    </source>
</reference>
<keyword evidence="1" id="KW-1133">Transmembrane helix</keyword>
<dbReference type="EMBL" id="CP003740">
    <property type="protein sequence ID" value="AGI69425.1"/>
    <property type="molecule type" value="Genomic_DNA"/>
</dbReference>
<keyword evidence="1" id="KW-0472">Membrane</keyword>
<feature type="transmembrane region" description="Helical" evidence="1">
    <location>
        <begin position="21"/>
        <end position="39"/>
    </location>
</feature>
<keyword evidence="1" id="KW-0812">Transmembrane</keyword>
<proteinExistence type="predicted"/>
<dbReference type="KEGG" id="oat:OAN307_c39990"/>
<dbReference type="eggNOG" id="ENOG502Z8RK">
    <property type="taxonomic scope" value="Bacteria"/>
</dbReference>
<keyword evidence="3" id="KW-1185">Reference proteome</keyword>
<protein>
    <submittedName>
        <fullName evidence="2">Uncharacterized protein</fullName>
    </submittedName>
</protein>
<gene>
    <name evidence="2" type="ORF">OAN307_c39990</name>
</gene>
<name>M9RHX8_9RHOB</name>
<dbReference type="HOGENOM" id="CLU_2220484_0_0_5"/>
<accession>M9RHX8</accession>
<dbReference type="Proteomes" id="UP000005307">
    <property type="component" value="Chromosome"/>
</dbReference>
<evidence type="ECO:0000313" key="3">
    <source>
        <dbReference type="Proteomes" id="UP000005307"/>
    </source>
</evidence>
<dbReference type="AlphaFoldDB" id="M9RHX8"/>
<evidence type="ECO:0000313" key="2">
    <source>
        <dbReference type="EMBL" id="AGI69425.1"/>
    </source>
</evidence>
<feature type="transmembrane region" description="Helical" evidence="1">
    <location>
        <begin position="45"/>
        <end position="65"/>
    </location>
</feature>
<evidence type="ECO:0000256" key="1">
    <source>
        <dbReference type="SAM" id="Phobius"/>
    </source>
</evidence>